<evidence type="ECO:0000313" key="1">
    <source>
        <dbReference type="EMBL" id="KDP30142.1"/>
    </source>
</evidence>
<proteinExistence type="predicted"/>
<name>A0A067K1X5_JATCU</name>
<protein>
    <submittedName>
        <fullName evidence="1">Uncharacterized protein</fullName>
    </submittedName>
</protein>
<dbReference type="EMBL" id="KK914703">
    <property type="protein sequence ID" value="KDP30142.1"/>
    <property type="molecule type" value="Genomic_DNA"/>
</dbReference>
<accession>A0A067K1X5</accession>
<evidence type="ECO:0000313" key="2">
    <source>
        <dbReference type="Proteomes" id="UP000027138"/>
    </source>
</evidence>
<sequence length="108" mass="11505">MVSPAPNAASTVESLRTGRWEEQILCILISSTLSGTSLPLISSLCKSRSSDESTKRFNGTKEDHCTSKATQTGASNFLNVRSTTDLSPNANIKTTSIAEIYAKATPLP</sequence>
<keyword evidence="2" id="KW-1185">Reference proteome</keyword>
<dbReference type="Proteomes" id="UP000027138">
    <property type="component" value="Unassembled WGS sequence"/>
</dbReference>
<organism evidence="1 2">
    <name type="scientific">Jatropha curcas</name>
    <name type="common">Barbados nut</name>
    <dbReference type="NCBI Taxonomy" id="180498"/>
    <lineage>
        <taxon>Eukaryota</taxon>
        <taxon>Viridiplantae</taxon>
        <taxon>Streptophyta</taxon>
        <taxon>Embryophyta</taxon>
        <taxon>Tracheophyta</taxon>
        <taxon>Spermatophyta</taxon>
        <taxon>Magnoliopsida</taxon>
        <taxon>eudicotyledons</taxon>
        <taxon>Gunneridae</taxon>
        <taxon>Pentapetalae</taxon>
        <taxon>rosids</taxon>
        <taxon>fabids</taxon>
        <taxon>Malpighiales</taxon>
        <taxon>Euphorbiaceae</taxon>
        <taxon>Crotonoideae</taxon>
        <taxon>Jatropheae</taxon>
        <taxon>Jatropha</taxon>
    </lineage>
</organism>
<gene>
    <name evidence="1" type="ORF">JCGZ_18103</name>
</gene>
<reference evidence="1 2" key="1">
    <citation type="journal article" date="2014" name="PLoS ONE">
        <title>Global Analysis of Gene Expression Profiles in Physic Nut (Jatropha curcas L.) Seedlings Exposed to Salt Stress.</title>
        <authorList>
            <person name="Zhang L."/>
            <person name="Zhang C."/>
            <person name="Wu P."/>
            <person name="Chen Y."/>
            <person name="Li M."/>
            <person name="Jiang H."/>
            <person name="Wu G."/>
        </authorList>
    </citation>
    <scope>NUCLEOTIDE SEQUENCE [LARGE SCALE GENOMIC DNA]</scope>
    <source>
        <strain evidence="2">cv. GZQX0401</strain>
        <tissue evidence="1">Young leaves</tissue>
    </source>
</reference>
<dbReference type="AlphaFoldDB" id="A0A067K1X5"/>